<feature type="chain" id="PRO_5042110411" evidence="14">
    <location>
        <begin position="18"/>
        <end position="1806"/>
    </location>
</feature>
<dbReference type="EMBL" id="OW240921">
    <property type="protein sequence ID" value="CAH2319816.1"/>
    <property type="molecule type" value="Genomic_DNA"/>
</dbReference>
<evidence type="ECO:0000256" key="10">
    <source>
        <dbReference type="ARBA" id="ARBA00023180"/>
    </source>
</evidence>
<dbReference type="PANTHER" id="PTHR26452">
    <property type="entry name" value="OLFACTORY RECEPTOR"/>
    <property type="match status" value="1"/>
</dbReference>
<evidence type="ECO:0000313" key="17">
    <source>
        <dbReference type="Proteomes" id="UP001295444"/>
    </source>
</evidence>
<feature type="transmembrane region" description="Helical" evidence="13">
    <location>
        <begin position="1261"/>
        <end position="1285"/>
    </location>
</feature>
<dbReference type="GO" id="GO:0004984">
    <property type="term" value="F:olfactory receptor activity"/>
    <property type="evidence" value="ECO:0007669"/>
    <property type="project" value="InterPro"/>
</dbReference>
<feature type="transmembrane region" description="Helical" evidence="13">
    <location>
        <begin position="468"/>
        <end position="489"/>
    </location>
</feature>
<keyword evidence="17" id="KW-1185">Reference proteome</keyword>
<feature type="domain" description="G-protein coupled receptors family 1 profile" evidence="15">
    <location>
        <begin position="738"/>
        <end position="972"/>
    </location>
</feature>
<keyword evidence="8 13" id="KW-0472">Membrane</keyword>
<feature type="transmembrane region" description="Helical" evidence="13">
    <location>
        <begin position="165"/>
        <end position="186"/>
    </location>
</feature>
<organism evidence="16 17">
    <name type="scientific">Pelobates cultripes</name>
    <name type="common">Western spadefoot toad</name>
    <dbReference type="NCBI Taxonomy" id="61616"/>
    <lineage>
        <taxon>Eukaryota</taxon>
        <taxon>Metazoa</taxon>
        <taxon>Chordata</taxon>
        <taxon>Craniata</taxon>
        <taxon>Vertebrata</taxon>
        <taxon>Euteleostomi</taxon>
        <taxon>Amphibia</taxon>
        <taxon>Batrachia</taxon>
        <taxon>Anura</taxon>
        <taxon>Pelobatoidea</taxon>
        <taxon>Pelobatidae</taxon>
        <taxon>Pelobates</taxon>
    </lineage>
</organism>
<feature type="transmembrane region" description="Helical" evidence="13">
    <location>
        <begin position="1726"/>
        <end position="1749"/>
    </location>
</feature>
<dbReference type="Pfam" id="PF13853">
    <property type="entry name" value="7tm_4"/>
    <property type="match status" value="5"/>
</dbReference>
<feature type="transmembrane region" description="Helical" evidence="13">
    <location>
        <begin position="1082"/>
        <end position="1103"/>
    </location>
</feature>
<feature type="transmembrane region" description="Helical" evidence="13">
    <location>
        <begin position="207"/>
        <end position="228"/>
    </location>
</feature>
<dbReference type="PROSITE" id="PS50262">
    <property type="entry name" value="G_PROTEIN_RECEP_F1_2"/>
    <property type="match status" value="6"/>
</dbReference>
<evidence type="ECO:0000256" key="14">
    <source>
        <dbReference type="SAM" id="SignalP"/>
    </source>
</evidence>
<feature type="domain" description="G-protein coupled receptors family 1 profile" evidence="15">
    <location>
        <begin position="410"/>
        <end position="657"/>
    </location>
</feature>
<feature type="transmembrane region" description="Helical" evidence="13">
    <location>
        <begin position="263"/>
        <end position="292"/>
    </location>
</feature>
<feature type="transmembrane region" description="Helical" evidence="13">
    <location>
        <begin position="1008"/>
        <end position="1031"/>
    </location>
</feature>
<sequence length="1806" mass="202905">MLARELVYLCLPPTAACTTSSQCYPGPKECYSTGTMLSRSINFPCTFEQKMIGKIVKEDLIKMKAKGVVENSTTTNEFILVGLSETSDLQILLFTVFLFIYVISVLGNVSIILVYRYSANLHSPMYFYLANLSFLEICYISSTVPKMLSILLTEHKTISFYGCAMQMYCFLLLGSTECYMLAAMAYDRYNAICHPLLYRTIMNKRTCASLIGGAWLIGAVNALIHTVLTFTLQFCGTRKIKHFFCDIPPVLDLACTDTRINEIVIYIICSSVIVGSFILTMISYVNIIATILNINSVSGRKKAFSTCTSHLIVVILFYGSATFMYVRPKSSYSMERDRFIAVMYAVIAPLLNPFIYSLRNNDVRVKRLELSFRNYTTITEFILVGFSEIIDLQLLLFIMFFLMYIITVLGNMSIILAYIITPILNTPMYLFLSNFSFLEICYVTSTVPKLLSNLLAGDKTISFYSCSLQMYCVLLLGGTECYMLAAMAYDRYVAICHPLLYSIIMNNKVCFQLIGGSWLIGAVNSLIHTTLTFNLPFCNDHTINHFFCDVPPVLKLACTDTWINEAIIFIVAGGVIVGSLILTIISYAFIISSILNINSRRNKAFSTCSSHFMVVAIFYGSGIFMYFRPNTKYAMYQERLVSLMYTIIAPLLNPFIYSLRNNEVKLAIRFHDIAEGLDGKGENTGYTDMRHGWWRGLIDLRNYTIITEFILVGFSEFIDLQLLLFLIFLLMYIVTVLGNISIILAYTLTPILNTPMYFFLSNFSFLEICYVTSTVPKLLSNLIAEDKTISFYSSECYMLAAMAYDRYIAICHPLLYSIIMNNKVCLQLLGGSWLIGAVNSLIHTTLMFKLPFCDNDKINHFFCDVPPVLKLACTDTWINEIVIFLVGGGVVVGSLTLTIISYVHIISTILNVHSRSNKAFSTCTSHFMVIAIFYGSSTFMYLKPNTEYAMYQERLVSLMYTIIAPLLNPFIYSLRNNEFELHLTPVLIRSTENEFILVGFSEFIDLQLLLFIMFLLMYIVTVLGNMSIILAYKLTTILNTPMYLLLSNFSFLEICYVTSTVPKLLSNLLAGDKTISFYSCALQMYCVILLGGTECYMLAAMAYDRYVAICHPLLYSTIMSNKVCIQLIGGSWLIGAANSLIHTTLTFNLPFCNDHTINHFFCDVPPLLKLACTDTWINQTVVFIVAGGVIVGSLILTIISYTLIIASILNIHSRRNKAFSTCSSHFMVISIFYGSSILMYFRPNTKYAMYQERVVSLMYTIIAPLLNPFIYTLSTGSFIVPVTIIRHATMLKIASHQCAVTVLGNMSIILAYIITTILNTPMYLFLSNFSFLEICYVTSTVPKLLSNLLIGDKTISFYSCALQMYCVILLGGTECYMLAAMAYDRYVAICHPLLYSNIISNKVCIQLIGGSWLIGAVNSLTHTTLTFNLPFCNDHTINHFFCDVPPLLKLACTDTWINQIVIFIVGGGVVVGSLTLTIISYIYCGTAIWGAIIVRAKTAESSKDKVNLHCQIGEFVSIPSVFFLLFGECGNASIILLYNLSSNLHNPMYFNLANFSFTEICYISAIVPKMLSSFLSERKTISFHGCAIQMYFGFLFGGVECYMLAAMAYDRYNAICRPLLYMTIMSRKVCIHLIAGSWLISAVNALTHCTLTVTLPFCGKNRINHFFCDIPPVLELASSDTWNNEIVLFAVGGCVVIGSFIITMVSYVTIISTIITIHSSSGRKKAFSTCTSHFIVVAIFYGSAIFMYFRPKSKYSMGQDSLASVMYTIIAPLLNPFIYSLRNNDASRIKKSKAMLAKTGISEYFT</sequence>
<keyword evidence="5" id="KW-0552">Olfaction</keyword>
<evidence type="ECO:0000256" key="12">
    <source>
        <dbReference type="RuleBase" id="RU000688"/>
    </source>
</evidence>
<evidence type="ECO:0000256" key="9">
    <source>
        <dbReference type="ARBA" id="ARBA00023170"/>
    </source>
</evidence>
<dbReference type="PROSITE" id="PS00237">
    <property type="entry name" value="G_PROTEIN_RECEP_F1_1"/>
    <property type="match status" value="4"/>
</dbReference>
<accession>A0AAD1T601</accession>
<evidence type="ECO:0000256" key="6">
    <source>
        <dbReference type="ARBA" id="ARBA00022989"/>
    </source>
</evidence>
<keyword evidence="3" id="KW-0716">Sensory transduction</keyword>
<feature type="transmembrane region" description="Helical" evidence="13">
    <location>
        <begin position="1588"/>
        <end position="1609"/>
    </location>
</feature>
<feature type="domain" description="G-protein coupled receptors family 1 profile" evidence="15">
    <location>
        <begin position="1304"/>
        <end position="1483"/>
    </location>
</feature>
<evidence type="ECO:0000259" key="15">
    <source>
        <dbReference type="PROSITE" id="PS50262"/>
    </source>
</evidence>
<dbReference type="CDD" id="cd13954">
    <property type="entry name" value="7tmA_OR"/>
    <property type="match status" value="6"/>
</dbReference>
<feature type="transmembrane region" description="Helical" evidence="13">
    <location>
        <begin position="370"/>
        <end position="390"/>
    </location>
</feature>
<dbReference type="SUPFAM" id="SSF81321">
    <property type="entry name" value="Family A G protein-coupled receptor-like"/>
    <property type="match status" value="6"/>
</dbReference>
<feature type="transmembrane region" description="Helical" evidence="13">
    <location>
        <begin position="1297"/>
        <end position="1318"/>
    </location>
</feature>
<evidence type="ECO:0000256" key="1">
    <source>
        <dbReference type="ARBA" id="ARBA00004651"/>
    </source>
</evidence>
<feature type="transmembrane region" description="Helical" evidence="13">
    <location>
        <begin position="566"/>
        <end position="592"/>
    </location>
</feature>
<name>A0AAD1T601_PELCU</name>
<feature type="transmembrane region" description="Helical" evidence="13">
    <location>
        <begin position="1629"/>
        <end position="1647"/>
    </location>
</feature>
<comment type="similarity">
    <text evidence="12">Belongs to the G-protein coupled receptor 1 family.</text>
</comment>
<proteinExistence type="inferred from homology"/>
<dbReference type="Proteomes" id="UP001295444">
    <property type="component" value="Chromosome 10"/>
</dbReference>
<feature type="transmembrane region" description="Helical" evidence="13">
    <location>
        <begin position="91"/>
        <end position="114"/>
    </location>
</feature>
<feature type="transmembrane region" description="Helical" evidence="13">
    <location>
        <begin position="1686"/>
        <end position="1714"/>
    </location>
</feature>
<feature type="transmembrane region" description="Helical" evidence="13">
    <location>
        <begin position="881"/>
        <end position="905"/>
    </location>
</feature>
<keyword evidence="2" id="KW-1003">Cell membrane</keyword>
<feature type="transmembrane region" description="Helical" evidence="13">
    <location>
        <begin position="1355"/>
        <end position="1379"/>
    </location>
</feature>
<dbReference type="InterPro" id="IPR050516">
    <property type="entry name" value="Olfactory_GPCR"/>
</dbReference>
<dbReference type="InterPro" id="IPR017452">
    <property type="entry name" value="GPCR_Rhodpsn_7TM"/>
</dbReference>
<feature type="transmembrane region" description="Helical" evidence="13">
    <location>
        <begin position="955"/>
        <end position="974"/>
    </location>
</feature>
<evidence type="ECO:0000256" key="8">
    <source>
        <dbReference type="ARBA" id="ARBA00023136"/>
    </source>
</evidence>
<dbReference type="GO" id="GO:0004930">
    <property type="term" value="F:G protein-coupled receptor activity"/>
    <property type="evidence" value="ECO:0007669"/>
    <property type="project" value="UniProtKB-KW"/>
</dbReference>
<dbReference type="PRINTS" id="PR00245">
    <property type="entry name" value="OLFACTORYR"/>
</dbReference>
<feature type="transmembrane region" description="Helical" evidence="13">
    <location>
        <begin position="722"/>
        <end position="748"/>
    </location>
</feature>
<feature type="transmembrane region" description="Helical" evidence="13">
    <location>
        <begin position="338"/>
        <end position="358"/>
    </location>
</feature>
<feature type="transmembrane region" description="Helical" evidence="13">
    <location>
        <begin position="1460"/>
        <end position="1492"/>
    </location>
</feature>
<feature type="transmembrane region" description="Helical" evidence="13">
    <location>
        <begin position="509"/>
        <end position="527"/>
    </location>
</feature>
<evidence type="ECO:0000256" key="7">
    <source>
        <dbReference type="ARBA" id="ARBA00023040"/>
    </source>
</evidence>
<dbReference type="InterPro" id="IPR000276">
    <property type="entry name" value="GPCR_Rhodpsn"/>
</dbReference>
<gene>
    <name evidence="16" type="ORF">PECUL_23A046763</name>
</gene>
<keyword evidence="10" id="KW-0325">Glycoprotein</keyword>
<keyword evidence="7 12" id="KW-0297">G-protein coupled receptor</keyword>
<dbReference type="Pfam" id="PF00001">
    <property type="entry name" value="7tm_1"/>
    <property type="match status" value="1"/>
</dbReference>
<feature type="domain" description="G-protein coupled receptors family 1 profile" evidence="15">
    <location>
        <begin position="107"/>
        <end position="356"/>
    </location>
</feature>
<dbReference type="InterPro" id="IPR000725">
    <property type="entry name" value="Olfact_rcpt"/>
</dbReference>
<feature type="transmembrane region" description="Helical" evidence="13">
    <location>
        <begin position="1549"/>
        <end position="1568"/>
    </location>
</feature>
<feature type="transmembrane region" description="Helical" evidence="13">
    <location>
        <begin position="428"/>
        <end position="448"/>
    </location>
</feature>
<feature type="domain" description="G-protein coupled receptors family 1 profile" evidence="15">
    <location>
        <begin position="1530"/>
        <end position="1779"/>
    </location>
</feature>
<evidence type="ECO:0000256" key="5">
    <source>
        <dbReference type="ARBA" id="ARBA00022725"/>
    </source>
</evidence>
<comment type="subcellular location">
    <subcellularLocation>
        <location evidence="1">Cell membrane</location>
        <topology evidence="1">Multi-pass membrane protein</topology>
    </subcellularLocation>
</comment>
<feature type="transmembrane region" description="Helical" evidence="13">
    <location>
        <begin position="1218"/>
        <end position="1241"/>
    </location>
</feature>
<evidence type="ECO:0000313" key="16">
    <source>
        <dbReference type="EMBL" id="CAH2319816.1"/>
    </source>
</evidence>
<feature type="transmembrane region" description="Helical" evidence="13">
    <location>
        <begin position="304"/>
        <end position="326"/>
    </location>
</feature>
<feature type="transmembrane region" description="Helical" evidence="13">
    <location>
        <begin position="126"/>
        <end position="145"/>
    </location>
</feature>
<feature type="transmembrane region" description="Helical" evidence="13">
    <location>
        <begin position="1761"/>
        <end position="1781"/>
    </location>
</feature>
<keyword evidence="6 13" id="KW-1133">Transmembrane helix</keyword>
<dbReference type="GO" id="GO:0005886">
    <property type="term" value="C:plasma membrane"/>
    <property type="evidence" value="ECO:0007669"/>
    <property type="project" value="UniProtKB-SubCell"/>
</dbReference>
<dbReference type="FunFam" id="1.20.1070.10:FF:000001">
    <property type="entry name" value="Olfactory receptor"/>
    <property type="match status" value="5"/>
</dbReference>
<feature type="transmembrane region" description="Helical" evidence="13">
    <location>
        <begin position="1043"/>
        <end position="1062"/>
    </location>
</feature>
<feature type="domain" description="G-protein coupled receptors family 1 profile" evidence="15">
    <location>
        <begin position="1024"/>
        <end position="1271"/>
    </location>
</feature>
<keyword evidence="14" id="KW-0732">Signal</keyword>
<feature type="transmembrane region" description="Helical" evidence="13">
    <location>
        <begin position="396"/>
        <end position="421"/>
    </location>
</feature>
<evidence type="ECO:0000256" key="2">
    <source>
        <dbReference type="ARBA" id="ARBA00022475"/>
    </source>
</evidence>
<evidence type="ECO:0000256" key="3">
    <source>
        <dbReference type="ARBA" id="ARBA00022606"/>
    </source>
</evidence>
<feature type="transmembrane region" description="Helical" evidence="13">
    <location>
        <begin position="1123"/>
        <end position="1141"/>
    </location>
</feature>
<keyword evidence="9 12" id="KW-0675">Receptor</keyword>
<evidence type="ECO:0000256" key="11">
    <source>
        <dbReference type="ARBA" id="ARBA00023224"/>
    </source>
</evidence>
<feature type="transmembrane region" description="Helical" evidence="13">
    <location>
        <begin position="604"/>
        <end position="627"/>
    </location>
</feature>
<dbReference type="Gene3D" id="1.20.1070.10">
    <property type="entry name" value="Rhodopsin 7-helix transmembrane proteins"/>
    <property type="match status" value="6"/>
</dbReference>
<feature type="transmembrane region" description="Helical" evidence="13">
    <location>
        <begin position="1512"/>
        <end position="1537"/>
    </location>
</feature>
<evidence type="ECO:0000256" key="13">
    <source>
        <dbReference type="SAM" id="Phobius"/>
    </source>
</evidence>
<feature type="transmembrane region" description="Helical" evidence="13">
    <location>
        <begin position="639"/>
        <end position="659"/>
    </location>
</feature>
<feature type="transmembrane region" description="Helical" evidence="13">
    <location>
        <begin position="925"/>
        <end position="943"/>
    </location>
</feature>
<evidence type="ECO:0000256" key="4">
    <source>
        <dbReference type="ARBA" id="ARBA00022692"/>
    </source>
</evidence>
<feature type="transmembrane region" description="Helical" evidence="13">
    <location>
        <begin position="1181"/>
        <end position="1206"/>
    </location>
</feature>
<feature type="non-terminal residue" evidence="16">
    <location>
        <position position="1806"/>
    </location>
</feature>
<reference evidence="16" key="1">
    <citation type="submission" date="2022-03" db="EMBL/GenBank/DDBJ databases">
        <authorList>
            <person name="Alioto T."/>
            <person name="Alioto T."/>
            <person name="Gomez Garrido J."/>
        </authorList>
    </citation>
    <scope>NUCLEOTIDE SEQUENCE</scope>
</reference>
<feature type="signal peptide" evidence="14">
    <location>
        <begin position="1"/>
        <end position="17"/>
    </location>
</feature>
<dbReference type="PRINTS" id="PR00237">
    <property type="entry name" value="GPCRRHODOPSN"/>
</dbReference>
<dbReference type="FunFam" id="1.20.1070.10:FF:000010">
    <property type="entry name" value="Olfactory receptor"/>
    <property type="match status" value="1"/>
</dbReference>
<protein>
    <submittedName>
        <fullName evidence="16">Olfactory receptor</fullName>
    </submittedName>
</protein>
<keyword evidence="4 12" id="KW-0812">Transmembrane</keyword>
<feature type="transmembrane region" description="Helical" evidence="13">
    <location>
        <begin position="754"/>
        <end position="773"/>
    </location>
</feature>
<keyword evidence="11 12" id="KW-0807">Transducer</keyword>